<feature type="transmembrane region" description="Helical" evidence="13">
    <location>
        <begin position="6"/>
        <end position="21"/>
    </location>
</feature>
<feature type="domain" description="RING-type" evidence="14">
    <location>
        <begin position="114"/>
        <end position="155"/>
    </location>
</feature>
<dbReference type="Gene3D" id="3.30.40.10">
    <property type="entry name" value="Zinc/RING finger domain, C3HC4 (zinc finger)"/>
    <property type="match status" value="1"/>
</dbReference>
<dbReference type="InterPro" id="IPR013083">
    <property type="entry name" value="Znf_RING/FYVE/PHD"/>
</dbReference>
<dbReference type="SMART" id="SM00184">
    <property type="entry name" value="RING"/>
    <property type="match status" value="1"/>
</dbReference>
<gene>
    <name evidence="16" type="ORF">AX774_g3644</name>
    <name evidence="15" type="ORF">AX774_g4087</name>
</gene>
<protein>
    <recommendedName>
        <fullName evidence="3">RING-type E3 ubiquitin transferase</fullName>
        <ecNumber evidence="3">2.3.2.27</ecNumber>
    </recommendedName>
</protein>
<evidence type="ECO:0000256" key="13">
    <source>
        <dbReference type="SAM" id="Phobius"/>
    </source>
</evidence>
<sequence>METKTTGFVIILLVLVIGYLIKSKLPSKHNQDAQNEQQTEHSAVAQERPVPGLVPGFHIVEMSRIGDTDEHIESLPKYTPALFSSPQELSRFPIIFWNKLDEHGNNRDGESITCALCTKEIPQGVPIRSIPCSHLFHISCLDSYLLSVAASCPECAVNLHPGLAEPAV</sequence>
<evidence type="ECO:0000256" key="9">
    <source>
        <dbReference type="ARBA" id="ARBA00022833"/>
    </source>
</evidence>
<dbReference type="OrthoDB" id="8062037at2759"/>
<evidence type="ECO:0000256" key="10">
    <source>
        <dbReference type="ARBA" id="ARBA00022989"/>
    </source>
</evidence>
<keyword evidence="5 13" id="KW-0812">Transmembrane</keyword>
<dbReference type="EMBL" id="LSSK01000666">
    <property type="protein sequence ID" value="OMH82430.1"/>
    <property type="molecule type" value="Genomic_DNA"/>
</dbReference>
<dbReference type="PANTHER" id="PTHR45977">
    <property type="entry name" value="TARGET OF ERK KINASE MPK-1"/>
    <property type="match status" value="1"/>
</dbReference>
<dbReference type="GO" id="GO:0016567">
    <property type="term" value="P:protein ubiquitination"/>
    <property type="evidence" value="ECO:0007669"/>
    <property type="project" value="TreeGrafter"/>
</dbReference>
<evidence type="ECO:0000256" key="2">
    <source>
        <dbReference type="ARBA" id="ARBA00004141"/>
    </source>
</evidence>
<keyword evidence="10 13" id="KW-1133">Transmembrane helix</keyword>
<comment type="catalytic activity">
    <reaction evidence="1">
        <text>S-ubiquitinyl-[E2 ubiquitin-conjugating enzyme]-L-cysteine + [acceptor protein]-L-lysine = [E2 ubiquitin-conjugating enzyme]-L-cysteine + N(6)-ubiquitinyl-[acceptor protein]-L-lysine.</text>
        <dbReference type="EC" id="2.3.2.27"/>
    </reaction>
</comment>
<dbReference type="GO" id="GO:0008270">
    <property type="term" value="F:zinc ion binding"/>
    <property type="evidence" value="ECO:0007669"/>
    <property type="project" value="UniProtKB-KW"/>
</dbReference>
<organism evidence="15 17">
    <name type="scientific">Zancudomyces culisetae</name>
    <name type="common">Gut fungus</name>
    <name type="synonym">Smittium culisetae</name>
    <dbReference type="NCBI Taxonomy" id="1213189"/>
    <lineage>
        <taxon>Eukaryota</taxon>
        <taxon>Fungi</taxon>
        <taxon>Fungi incertae sedis</taxon>
        <taxon>Zoopagomycota</taxon>
        <taxon>Kickxellomycotina</taxon>
        <taxon>Harpellomycetes</taxon>
        <taxon>Harpellales</taxon>
        <taxon>Legeriomycetaceae</taxon>
        <taxon>Zancudomyces</taxon>
    </lineage>
</organism>
<reference evidence="15" key="2">
    <citation type="submission" date="2017-01" db="EMBL/GenBank/DDBJ databases">
        <authorList>
            <person name="Mah S.A."/>
            <person name="Swanson W.J."/>
            <person name="Moy G.W."/>
            <person name="Vacquier V.D."/>
        </authorList>
    </citation>
    <scope>NUCLEOTIDE SEQUENCE [LARGE SCALE GENOMIC DNA]</scope>
    <source>
        <strain evidence="15">COL-18-3</strain>
    </source>
</reference>
<evidence type="ECO:0000313" key="15">
    <source>
        <dbReference type="EMBL" id="OMH82430.1"/>
    </source>
</evidence>
<keyword evidence="15" id="KW-0675">Receptor</keyword>
<evidence type="ECO:0000256" key="12">
    <source>
        <dbReference type="PROSITE-ProRule" id="PRU00175"/>
    </source>
</evidence>
<evidence type="ECO:0000256" key="5">
    <source>
        <dbReference type="ARBA" id="ARBA00022692"/>
    </source>
</evidence>
<evidence type="ECO:0000256" key="4">
    <source>
        <dbReference type="ARBA" id="ARBA00022679"/>
    </source>
</evidence>
<comment type="caution">
    <text evidence="15">The sequence shown here is derived from an EMBL/GenBank/DDBJ whole genome shotgun (WGS) entry which is preliminary data.</text>
</comment>
<accession>A0A1R1PN96</accession>
<dbReference type="InterPro" id="IPR001841">
    <property type="entry name" value="Znf_RING"/>
</dbReference>
<keyword evidence="9" id="KW-0862">Zinc</keyword>
<keyword evidence="6" id="KW-0479">Metal-binding</keyword>
<comment type="subcellular location">
    <subcellularLocation>
        <location evidence="2">Membrane</location>
        <topology evidence="2">Multi-pass membrane protein</topology>
    </subcellularLocation>
</comment>
<dbReference type="EC" id="2.3.2.27" evidence="3"/>
<dbReference type="GO" id="GO:0061630">
    <property type="term" value="F:ubiquitin protein ligase activity"/>
    <property type="evidence" value="ECO:0007669"/>
    <property type="project" value="UniProtKB-EC"/>
</dbReference>
<evidence type="ECO:0000313" key="17">
    <source>
        <dbReference type="Proteomes" id="UP000188320"/>
    </source>
</evidence>
<evidence type="ECO:0000256" key="6">
    <source>
        <dbReference type="ARBA" id="ARBA00022723"/>
    </source>
</evidence>
<dbReference type="CDD" id="cd16448">
    <property type="entry name" value="RING-H2"/>
    <property type="match status" value="1"/>
</dbReference>
<dbReference type="AlphaFoldDB" id="A0A1R1PN96"/>
<evidence type="ECO:0000313" key="16">
    <source>
        <dbReference type="EMBL" id="OMH82866.1"/>
    </source>
</evidence>
<reference evidence="17" key="1">
    <citation type="submission" date="2017-01" db="EMBL/GenBank/DDBJ databases">
        <authorList>
            <person name="Wang Y."/>
            <person name="White M."/>
            <person name="Kvist S."/>
            <person name="Moncalvo J.-M."/>
        </authorList>
    </citation>
    <scope>NUCLEOTIDE SEQUENCE [LARGE SCALE GENOMIC DNA]</scope>
    <source>
        <strain evidence="17">COL-18-3</strain>
    </source>
</reference>
<evidence type="ECO:0000256" key="1">
    <source>
        <dbReference type="ARBA" id="ARBA00000900"/>
    </source>
</evidence>
<keyword evidence="7 12" id="KW-0863">Zinc-finger</keyword>
<dbReference type="SUPFAM" id="SSF57850">
    <property type="entry name" value="RING/U-box"/>
    <property type="match status" value="1"/>
</dbReference>
<keyword evidence="11 13" id="KW-0472">Membrane</keyword>
<evidence type="ECO:0000256" key="8">
    <source>
        <dbReference type="ARBA" id="ARBA00022786"/>
    </source>
</evidence>
<evidence type="ECO:0000256" key="11">
    <source>
        <dbReference type="ARBA" id="ARBA00023136"/>
    </source>
</evidence>
<dbReference type="PROSITE" id="PS50089">
    <property type="entry name" value="ZF_RING_2"/>
    <property type="match status" value="1"/>
</dbReference>
<dbReference type="Proteomes" id="UP000188320">
    <property type="component" value="Unassembled WGS sequence"/>
</dbReference>
<dbReference type="EMBL" id="LSSK01000574">
    <property type="protein sequence ID" value="OMH82866.1"/>
    <property type="molecule type" value="Genomic_DNA"/>
</dbReference>
<proteinExistence type="predicted"/>
<evidence type="ECO:0000259" key="14">
    <source>
        <dbReference type="PROSITE" id="PS50089"/>
    </source>
</evidence>
<keyword evidence="8" id="KW-0833">Ubl conjugation pathway</keyword>
<evidence type="ECO:0000256" key="7">
    <source>
        <dbReference type="ARBA" id="ARBA00022771"/>
    </source>
</evidence>
<name>A0A1R1PN96_ZANCU</name>
<dbReference type="GO" id="GO:0016020">
    <property type="term" value="C:membrane"/>
    <property type="evidence" value="ECO:0007669"/>
    <property type="project" value="UniProtKB-SubCell"/>
</dbReference>
<keyword evidence="17" id="KW-1185">Reference proteome</keyword>
<evidence type="ECO:0000256" key="3">
    <source>
        <dbReference type="ARBA" id="ARBA00012483"/>
    </source>
</evidence>
<dbReference type="GO" id="GO:0006511">
    <property type="term" value="P:ubiquitin-dependent protein catabolic process"/>
    <property type="evidence" value="ECO:0007669"/>
    <property type="project" value="TreeGrafter"/>
</dbReference>
<dbReference type="Pfam" id="PF13639">
    <property type="entry name" value="zf-RING_2"/>
    <property type="match status" value="1"/>
</dbReference>
<dbReference type="PANTHER" id="PTHR45977:SF4">
    <property type="entry name" value="RING-TYPE DOMAIN-CONTAINING PROTEIN"/>
    <property type="match status" value="1"/>
</dbReference>
<keyword evidence="4" id="KW-0808">Transferase</keyword>